<proteinExistence type="predicted"/>
<dbReference type="EMBL" id="ACDY02000002">
    <property type="protein sequence ID" value="EEZ72419.1"/>
    <property type="molecule type" value="Genomic_DNA"/>
</dbReference>
<organism evidence="1 2">
    <name type="scientific">Neisseria cinerea ATCC 14685</name>
    <dbReference type="NCBI Taxonomy" id="546262"/>
    <lineage>
        <taxon>Bacteria</taxon>
        <taxon>Pseudomonadati</taxon>
        <taxon>Pseudomonadota</taxon>
        <taxon>Betaproteobacteria</taxon>
        <taxon>Neisseriales</taxon>
        <taxon>Neisseriaceae</taxon>
        <taxon>Neisseria</taxon>
    </lineage>
</organism>
<name>D0W131_NEICI</name>
<dbReference type="Proteomes" id="UP000003294">
    <property type="component" value="Unassembled WGS sequence"/>
</dbReference>
<comment type="caution">
    <text evidence="1">The sequence shown here is derived from an EMBL/GenBank/DDBJ whole genome shotgun (WGS) entry which is preliminary data.</text>
</comment>
<accession>D0W131</accession>
<gene>
    <name evidence="1" type="ORF">NEICINOT_03350</name>
</gene>
<dbReference type="AlphaFoldDB" id="D0W131"/>
<evidence type="ECO:0000313" key="2">
    <source>
        <dbReference type="Proteomes" id="UP000003294"/>
    </source>
</evidence>
<reference evidence="1 2" key="1">
    <citation type="submission" date="2009-10" db="EMBL/GenBank/DDBJ databases">
        <authorList>
            <person name="Weinstock G."/>
            <person name="Sodergren E."/>
            <person name="Clifton S."/>
            <person name="Fulton L."/>
            <person name="Fulton B."/>
            <person name="Courtney L."/>
            <person name="Fronick C."/>
            <person name="Harrison M."/>
            <person name="Strong C."/>
            <person name="Farmer C."/>
            <person name="Delahaunty K."/>
            <person name="Markovic C."/>
            <person name="Hall O."/>
            <person name="Minx P."/>
            <person name="Tomlinson C."/>
            <person name="Mitreva M."/>
            <person name="Nelson J."/>
            <person name="Hou S."/>
            <person name="Wollam A."/>
            <person name="Pepin K.H."/>
            <person name="Johnson M."/>
            <person name="Bhonagiri V."/>
            <person name="Nash W.E."/>
            <person name="Warren W."/>
            <person name="Chinwalla A."/>
            <person name="Mardis E.R."/>
            <person name="Wilson R.K."/>
        </authorList>
    </citation>
    <scope>NUCLEOTIDE SEQUENCE [LARGE SCALE GENOMIC DNA]</scope>
    <source>
        <strain evidence="1 2">ATCC 14685</strain>
    </source>
</reference>
<dbReference type="STRING" id="546262.NEICINOT_03350"/>
<evidence type="ECO:0000313" key="1">
    <source>
        <dbReference type="EMBL" id="EEZ72419.1"/>
    </source>
</evidence>
<sequence length="43" mass="4972">MFTSFTSLKLGLIQINAIKCNNLIILKNFCRCLGFFSKILLYK</sequence>
<protein>
    <submittedName>
        <fullName evidence="1">Uncharacterized protein</fullName>
    </submittedName>
</protein>